<accession>A0A497JIJ5</accession>
<evidence type="ECO:0000313" key="1">
    <source>
        <dbReference type="EMBL" id="RLG71192.1"/>
    </source>
</evidence>
<dbReference type="Pfam" id="PF09987">
    <property type="entry name" value="DUF2226"/>
    <property type="match status" value="1"/>
</dbReference>
<dbReference type="Proteomes" id="UP000278031">
    <property type="component" value="Unassembled WGS sequence"/>
</dbReference>
<gene>
    <name evidence="1" type="ORF">DRO04_00280</name>
</gene>
<dbReference type="AlphaFoldDB" id="A0A497JIJ5"/>
<name>A0A497JIJ5_9ARCH</name>
<organism evidence="1 2">
    <name type="scientific">Candidatus Iainarchaeum sp</name>
    <dbReference type="NCBI Taxonomy" id="3101447"/>
    <lineage>
        <taxon>Archaea</taxon>
        <taxon>Candidatus Iainarchaeota</taxon>
        <taxon>Candidatus Iainarchaeia</taxon>
        <taxon>Candidatus Iainarchaeales</taxon>
        <taxon>Candidatus Iainarchaeaceae</taxon>
        <taxon>Candidatus Iainarchaeum</taxon>
    </lineage>
</organism>
<sequence length="157" mass="18155">MNLPIGEAVFEHEYAEILKRIRDLMAQKFSGYVCVTISNNGIEDAALILREGKAVAAFYEFLSFNKVVFAETALEGFLNACLCKNIVADCYRLAKHQIDLILAFNEHLKFKKEYNFVQLERIKPKKYSTKFAEQVLNVKPQEETRIDVLRRFGLEKL</sequence>
<dbReference type="EMBL" id="QMWP01000005">
    <property type="protein sequence ID" value="RLG71192.1"/>
    <property type="molecule type" value="Genomic_DNA"/>
</dbReference>
<comment type="caution">
    <text evidence="1">The sequence shown here is derived from an EMBL/GenBank/DDBJ whole genome shotgun (WGS) entry which is preliminary data.</text>
</comment>
<dbReference type="InterPro" id="IPR019249">
    <property type="entry name" value="DUF2226"/>
</dbReference>
<reference evidence="1 2" key="1">
    <citation type="submission" date="2018-06" db="EMBL/GenBank/DDBJ databases">
        <title>Extensive metabolic versatility and redundancy in microbially diverse, dynamic hydrothermal sediments.</title>
        <authorList>
            <person name="Dombrowski N."/>
            <person name="Teske A."/>
            <person name="Baker B.J."/>
        </authorList>
    </citation>
    <scope>NUCLEOTIDE SEQUENCE [LARGE SCALE GENOMIC DNA]</scope>
    <source>
        <strain evidence="1">B51_G17</strain>
    </source>
</reference>
<proteinExistence type="predicted"/>
<evidence type="ECO:0000313" key="2">
    <source>
        <dbReference type="Proteomes" id="UP000278031"/>
    </source>
</evidence>
<protein>
    <submittedName>
        <fullName evidence="1">Uncharacterized protein</fullName>
    </submittedName>
</protein>